<keyword evidence="3" id="KW-1185">Reference proteome</keyword>
<reference evidence="2 3" key="1">
    <citation type="submission" date="2021-04" db="EMBL/GenBank/DDBJ databases">
        <authorList>
            <person name="Bliznina A."/>
        </authorList>
    </citation>
    <scope>NUCLEOTIDE SEQUENCE [LARGE SCALE GENOMIC DNA]</scope>
</reference>
<protein>
    <submittedName>
        <fullName evidence="2">Oidioi.mRNA.OKI2018_I69.PAR.g8603.t1.cds</fullName>
    </submittedName>
</protein>
<dbReference type="Gene3D" id="3.40.50.11340">
    <property type="match status" value="1"/>
</dbReference>
<keyword evidence="1" id="KW-1133">Transmembrane helix</keyword>
<accession>A0ABN7RGN8</accession>
<evidence type="ECO:0000313" key="3">
    <source>
        <dbReference type="Proteomes" id="UP001158576"/>
    </source>
</evidence>
<organism evidence="2 3">
    <name type="scientific">Oikopleura dioica</name>
    <name type="common">Tunicate</name>
    <dbReference type="NCBI Taxonomy" id="34765"/>
    <lineage>
        <taxon>Eukaryota</taxon>
        <taxon>Metazoa</taxon>
        <taxon>Chordata</taxon>
        <taxon>Tunicata</taxon>
        <taxon>Appendicularia</taxon>
        <taxon>Copelata</taxon>
        <taxon>Oikopleuridae</taxon>
        <taxon>Oikopleura</taxon>
    </lineage>
</organism>
<gene>
    <name evidence="2" type="ORF">OKIOD_LOCUS161</name>
</gene>
<keyword evidence="1" id="KW-0812">Transmembrane</keyword>
<proteinExistence type="predicted"/>
<dbReference type="EMBL" id="OU015568">
    <property type="protein sequence ID" value="CAG5076982.1"/>
    <property type="molecule type" value="Genomic_DNA"/>
</dbReference>
<name>A0ABN7RGN8_OIKDI</name>
<sequence>MKRTMKSFQNTGFAALLIFCISFLFLGSLFIPKNEKDENFQVMIEEIWEDQNEILSILTEENFYQKQKERQAKIIREENQEENEQAYCELNIQPSIEKKIEPKYNLSPERFLTAFVSRGPNNQIYSLRETIFIALALNRTLILPPFFKHDRGDPTSNGSNTAVVDFDQRVDIEKLRELIPGTDF</sequence>
<evidence type="ECO:0000313" key="2">
    <source>
        <dbReference type="EMBL" id="CAG5076982.1"/>
    </source>
</evidence>
<evidence type="ECO:0000256" key="1">
    <source>
        <dbReference type="SAM" id="Phobius"/>
    </source>
</evidence>
<keyword evidence="1" id="KW-0472">Membrane</keyword>
<feature type="transmembrane region" description="Helical" evidence="1">
    <location>
        <begin position="12"/>
        <end position="31"/>
    </location>
</feature>
<dbReference type="Proteomes" id="UP001158576">
    <property type="component" value="Chromosome PAR"/>
</dbReference>